<dbReference type="InterPro" id="IPR002300">
    <property type="entry name" value="aa-tRNA-synth_Ia"/>
</dbReference>
<organism evidence="10 11">
    <name type="scientific">Candidatus Berkelbacteria bacterium RIFCSPLOWO2_01_FULL_50_28</name>
    <dbReference type="NCBI Taxonomy" id="1797471"/>
    <lineage>
        <taxon>Bacteria</taxon>
        <taxon>Candidatus Berkelbacteria</taxon>
    </lineage>
</organism>
<dbReference type="InterPro" id="IPR014729">
    <property type="entry name" value="Rossmann-like_a/b/a_fold"/>
</dbReference>
<comment type="caution">
    <text evidence="8">Lacks conserved residue(s) required for the propagation of feature annotation.</text>
</comment>
<dbReference type="Gene3D" id="3.90.740.10">
    <property type="entry name" value="Valyl/Leucyl/Isoleucyl-tRNA synthetase, editing domain"/>
    <property type="match status" value="1"/>
</dbReference>
<dbReference type="Pfam" id="PF09334">
    <property type="entry name" value="tRNA-synt_1g"/>
    <property type="match status" value="1"/>
</dbReference>
<dbReference type="PROSITE" id="PS51462">
    <property type="entry name" value="NUDIX"/>
    <property type="match status" value="1"/>
</dbReference>
<dbReference type="InterPro" id="IPR000086">
    <property type="entry name" value="NUDIX_hydrolase_dom"/>
</dbReference>
<dbReference type="PRINTS" id="PR00985">
    <property type="entry name" value="TRNASYNTHLEU"/>
</dbReference>
<name>A0A1F5EC79_9BACT</name>
<evidence type="ECO:0000313" key="11">
    <source>
        <dbReference type="Proteomes" id="UP000177481"/>
    </source>
</evidence>
<dbReference type="PANTHER" id="PTHR43740">
    <property type="entry name" value="LEUCYL-TRNA SYNTHETASE"/>
    <property type="match status" value="1"/>
</dbReference>
<dbReference type="Pfam" id="PF00293">
    <property type="entry name" value="NUDIX"/>
    <property type="match status" value="1"/>
</dbReference>
<dbReference type="GO" id="GO:0005829">
    <property type="term" value="C:cytosol"/>
    <property type="evidence" value="ECO:0007669"/>
    <property type="project" value="TreeGrafter"/>
</dbReference>
<protein>
    <recommendedName>
        <fullName evidence="8">Leucine--tRNA ligase</fullName>
        <ecNumber evidence="8">6.1.1.4</ecNumber>
    </recommendedName>
    <alternativeName>
        <fullName evidence="8">Leucyl-tRNA synthetase</fullName>
        <shortName evidence="8">LeuRS</shortName>
    </alternativeName>
</protein>
<comment type="similarity">
    <text evidence="1 8">Belongs to the class-I aminoacyl-tRNA synthetase family.</text>
</comment>
<comment type="subcellular location">
    <subcellularLocation>
        <location evidence="8">Cytoplasm</location>
    </subcellularLocation>
</comment>
<comment type="catalytic activity">
    <reaction evidence="7 8">
        <text>tRNA(Leu) + L-leucine + ATP = L-leucyl-tRNA(Leu) + AMP + diphosphate</text>
        <dbReference type="Rhea" id="RHEA:11688"/>
        <dbReference type="Rhea" id="RHEA-COMP:9613"/>
        <dbReference type="Rhea" id="RHEA-COMP:9622"/>
        <dbReference type="ChEBI" id="CHEBI:30616"/>
        <dbReference type="ChEBI" id="CHEBI:33019"/>
        <dbReference type="ChEBI" id="CHEBI:57427"/>
        <dbReference type="ChEBI" id="CHEBI:78442"/>
        <dbReference type="ChEBI" id="CHEBI:78494"/>
        <dbReference type="ChEBI" id="CHEBI:456215"/>
        <dbReference type="EC" id="6.1.1.4"/>
    </reaction>
</comment>
<gene>
    <name evidence="8" type="primary">leuS</name>
    <name evidence="10" type="ORF">A3A71_02420</name>
</gene>
<keyword evidence="5 8" id="KW-0648">Protein biosynthesis</keyword>
<dbReference type="SUPFAM" id="SSF50677">
    <property type="entry name" value="ValRS/IleRS/LeuRS editing domain"/>
    <property type="match status" value="1"/>
</dbReference>
<keyword evidence="3 8" id="KW-0547">Nucleotide-binding</keyword>
<dbReference type="EMBL" id="MEZX01000002">
    <property type="protein sequence ID" value="OGD64876.1"/>
    <property type="molecule type" value="Genomic_DNA"/>
</dbReference>
<keyword evidence="2 8" id="KW-0436">Ligase</keyword>
<dbReference type="SUPFAM" id="SSF55811">
    <property type="entry name" value="Nudix"/>
    <property type="match status" value="1"/>
</dbReference>
<dbReference type="PANTHER" id="PTHR43740:SF2">
    <property type="entry name" value="LEUCINE--TRNA LIGASE, MITOCHONDRIAL"/>
    <property type="match status" value="1"/>
</dbReference>
<evidence type="ECO:0000259" key="9">
    <source>
        <dbReference type="PROSITE" id="PS51462"/>
    </source>
</evidence>
<dbReference type="SUPFAM" id="SSF52374">
    <property type="entry name" value="Nucleotidylyl transferase"/>
    <property type="match status" value="1"/>
</dbReference>
<dbReference type="STRING" id="1797471.A3A71_02420"/>
<feature type="binding site" evidence="8">
    <location>
        <position position="725"/>
    </location>
    <ligand>
        <name>ATP</name>
        <dbReference type="ChEBI" id="CHEBI:30616"/>
    </ligand>
</feature>
<dbReference type="InterPro" id="IPR002302">
    <property type="entry name" value="Leu-tRNA-ligase"/>
</dbReference>
<accession>A0A1F5EC79</accession>
<dbReference type="Pfam" id="PF08264">
    <property type="entry name" value="Anticodon_1"/>
    <property type="match status" value="1"/>
</dbReference>
<keyword evidence="4 8" id="KW-0067">ATP-binding</keyword>
<dbReference type="InterPro" id="IPR009008">
    <property type="entry name" value="Val/Leu/Ile-tRNA-synth_edit"/>
</dbReference>
<feature type="domain" description="Nudix hydrolase" evidence="9">
    <location>
        <begin position="375"/>
        <end position="513"/>
    </location>
</feature>
<evidence type="ECO:0000256" key="8">
    <source>
        <dbReference type="HAMAP-Rule" id="MF_00049"/>
    </source>
</evidence>
<comment type="caution">
    <text evidence="10">The sequence shown here is derived from an EMBL/GenBank/DDBJ whole genome shotgun (WGS) entry which is preliminary data.</text>
</comment>
<dbReference type="SUPFAM" id="SSF47323">
    <property type="entry name" value="Anticodon-binding domain of a subclass of class I aminoacyl-tRNA synthetases"/>
    <property type="match status" value="1"/>
</dbReference>
<dbReference type="InterPro" id="IPR025709">
    <property type="entry name" value="Leu_tRNA-synth_edit"/>
</dbReference>
<keyword evidence="8" id="KW-0963">Cytoplasm</keyword>
<dbReference type="EC" id="6.1.1.4" evidence="8"/>
<evidence type="ECO:0000256" key="6">
    <source>
        <dbReference type="ARBA" id="ARBA00023146"/>
    </source>
</evidence>
<dbReference type="Proteomes" id="UP000177481">
    <property type="component" value="Unassembled WGS sequence"/>
</dbReference>
<dbReference type="Pfam" id="PF13603">
    <property type="entry name" value="tRNA-synt_1_2"/>
    <property type="match status" value="1"/>
</dbReference>
<dbReference type="InterPro" id="IPR015413">
    <property type="entry name" value="Methionyl/Leucyl_tRNA_Synth"/>
</dbReference>
<dbReference type="GO" id="GO:0002161">
    <property type="term" value="F:aminoacyl-tRNA deacylase activity"/>
    <property type="evidence" value="ECO:0007669"/>
    <property type="project" value="InterPro"/>
</dbReference>
<dbReference type="Gene3D" id="1.10.730.10">
    <property type="entry name" value="Isoleucyl-tRNA Synthetase, Domain 1"/>
    <property type="match status" value="1"/>
</dbReference>
<feature type="short sequence motif" description="'KMSKS' region" evidence="8">
    <location>
        <begin position="722"/>
        <end position="726"/>
    </location>
</feature>
<dbReference type="GO" id="GO:0005524">
    <property type="term" value="F:ATP binding"/>
    <property type="evidence" value="ECO:0007669"/>
    <property type="project" value="UniProtKB-UniRule"/>
</dbReference>
<keyword evidence="6 8" id="KW-0030">Aminoacyl-tRNA synthetase</keyword>
<proteinExistence type="inferred from homology"/>
<dbReference type="InterPro" id="IPR015797">
    <property type="entry name" value="NUDIX_hydrolase-like_dom_sf"/>
</dbReference>
<evidence type="ECO:0000256" key="5">
    <source>
        <dbReference type="ARBA" id="ARBA00022917"/>
    </source>
</evidence>
<dbReference type="InterPro" id="IPR009080">
    <property type="entry name" value="tRNAsynth_Ia_anticodon-bd"/>
</dbReference>
<dbReference type="HAMAP" id="MF_00049_B">
    <property type="entry name" value="Leu_tRNA_synth_B"/>
    <property type="match status" value="1"/>
</dbReference>
<dbReference type="Pfam" id="PF00133">
    <property type="entry name" value="tRNA-synt_1"/>
    <property type="match status" value="1"/>
</dbReference>
<dbReference type="GO" id="GO:0004823">
    <property type="term" value="F:leucine-tRNA ligase activity"/>
    <property type="evidence" value="ECO:0007669"/>
    <property type="project" value="UniProtKB-UniRule"/>
</dbReference>
<evidence type="ECO:0000256" key="7">
    <source>
        <dbReference type="ARBA" id="ARBA00047469"/>
    </source>
</evidence>
<dbReference type="Gene3D" id="3.40.50.620">
    <property type="entry name" value="HUPs"/>
    <property type="match status" value="2"/>
</dbReference>
<sequence length="939" mass="107193">MGYNHKDIEHRWRPKFDAAKLSTCDLSSGEPFYCLDMFPYPSGDGLHVGHWRGYTLSDFYVRYWSLKGKNVLHPMGFDAFGLPAENAAIKSKTHPKKFTDRAIETFKTQLNALGALYDWKKQVNTSSPDYYRWTQWLFLQFFKHGLAEKRQALVNWCPKDQTVLANEQVVGGCCERCGSKVTKKSLSQWYLKITDFTESLLSGLDTLDWPEHVKALQRNWIGRSDGATVKFHTEHGPIEVFTTRLDTIYGVSAILLAPEHSLVEKLTKAAQEKTVQSYLQETLSKSDLDRQMEDQTKTGVFTGSTAIHPFSKQELPIWVADYVLPSYGTGAVMLVPAHDKRDHEFATAHNLPILSVIEPEFIDNKEPSNVREDLPFVERDGIVAIVKHWSEDKYLGLKWKKVAWGTWITGGIEKGQSPEEAATSEILEEVGYNKLRLVKNLGRLHSKFYHGPKSENRSLHGHCLYFELTSDEMAQISDEEVGKHEPIWLSKGEVEQFMTADAHKWAWRQLQDDPALYEGSGYLTNSGRYDGLSSDLAAKKIADDLAIRGIGGQTVSYHLRDWLVSRQRYWGCPIPIVYDPKGYPHAVKDEYLPLLLPTDVDFQPGGESPIARSKEYAKRAEKFYSKGWHFDTDTLDTFVDSSWYYLRYLSPRDDQQAFDKSRVKKWLPVDLYIGGIEHAVLHLLYSRFVFQFLSKFGYVDVKTNEPFKKLFNIGMVTLHGAKMSKSKGNVISPDPLIDAYGTDALRGYELFLGPVENDAEWSGNGINGIHRFLIKLEKLSTLVHPTAIESQRQRFDEYLDTINKMIQDFRLNTVISEGMKLINTLGSKVIDAEVWRRFLVTISPMYPYLSQELYASSSQKGLIIEQEKWPEKFHVAHKVQVIKVLFNQKFVGSLEADKSFSETNILELISHSPAIAAKINKGKFSRTIYKPGELINLIP</sequence>
<dbReference type="FunFam" id="3.40.50.620:FF:000003">
    <property type="entry name" value="Leucine--tRNA ligase"/>
    <property type="match status" value="1"/>
</dbReference>
<evidence type="ECO:0000256" key="3">
    <source>
        <dbReference type="ARBA" id="ARBA00022741"/>
    </source>
</evidence>
<evidence type="ECO:0000256" key="2">
    <source>
        <dbReference type="ARBA" id="ARBA00022598"/>
    </source>
</evidence>
<reference evidence="10 11" key="1">
    <citation type="journal article" date="2016" name="Nat. Commun.">
        <title>Thousands of microbial genomes shed light on interconnected biogeochemical processes in an aquifer system.</title>
        <authorList>
            <person name="Anantharaman K."/>
            <person name="Brown C.T."/>
            <person name="Hug L.A."/>
            <person name="Sharon I."/>
            <person name="Castelle C.J."/>
            <person name="Probst A.J."/>
            <person name="Thomas B.C."/>
            <person name="Singh A."/>
            <person name="Wilkins M.J."/>
            <person name="Karaoz U."/>
            <person name="Brodie E.L."/>
            <person name="Williams K.H."/>
            <person name="Hubbard S.S."/>
            <person name="Banfield J.F."/>
        </authorList>
    </citation>
    <scope>NUCLEOTIDE SEQUENCE [LARGE SCALE GENOMIC DNA]</scope>
</reference>
<dbReference type="AlphaFoldDB" id="A0A1F5EC79"/>
<evidence type="ECO:0000256" key="1">
    <source>
        <dbReference type="ARBA" id="ARBA00005594"/>
    </source>
</evidence>
<dbReference type="InterPro" id="IPR013155">
    <property type="entry name" value="M/V/L/I-tRNA-synth_anticd-bd"/>
</dbReference>
<evidence type="ECO:0000256" key="4">
    <source>
        <dbReference type="ARBA" id="ARBA00022840"/>
    </source>
</evidence>
<dbReference type="GO" id="GO:0006429">
    <property type="term" value="P:leucyl-tRNA aminoacylation"/>
    <property type="evidence" value="ECO:0007669"/>
    <property type="project" value="UniProtKB-UniRule"/>
</dbReference>
<evidence type="ECO:0000313" key="10">
    <source>
        <dbReference type="EMBL" id="OGD64876.1"/>
    </source>
</evidence>